<feature type="domain" description="SLBB" evidence="18">
    <location>
        <begin position="210"/>
        <end position="287"/>
    </location>
</feature>
<dbReference type="AlphaFoldDB" id="A0A975HIU9"/>
<keyword evidence="7 15" id="KW-0732">Signal</keyword>
<keyword evidence="11" id="KW-0472">Membrane</keyword>
<feature type="domain" description="Soluble ligand binding" evidence="17">
    <location>
        <begin position="294"/>
        <end position="336"/>
    </location>
</feature>
<sequence>MYRAFLKGVLSVTAVLTLTCAPLVTAQISTTPSAAQIEQFKKLPKAQQQALAKQFGIDLNALESSPSNTTNTQVKPEQQYLNSNATAVDDALLSQAIEMRQKNVNELRPFGYEMFKGMQGAFVPSGTASVPADYVIGPGDSLEINLYGKQSSSQVVTVDSEGKITFAELPPLNVVGLTYSEVKQRIAEVVEVSMIGIKSSVSIAGLRNIQVYVVGDVKNPGAYQLSSLSTMTNALFISGGPTEVGSLRNVELKRAGKTISKLDLYKLFTQGDVSADQRLQEGDVVFVNAINAQVQVYGEVRRPAIYELSDNTKISDLIELAGGLTSLAYPKNILVTTLDNNYQREVRRLDLTQKQFDYVAKAGDIIRVLPISQQFSKVVHVGGAVSRPSSYAFYDGMTLSELIKSKDDLSPSTDMNYALVVSELSEGGIELQQFKPKALFTQNSLQLKANDIVLFFNKYDESDFRSANLSKRQYFNDKLNDIPDLTTNEKIDLANSAKEQATSLLANQWLKQNVNALQSESGLNYLYKLKTGDLQAQQEALASTKSLSRQDLIVPVIKLLEANVLPGHLVATVEVTGEVHFPGVYPISESATIVDIISAAGGVTESANMELAEISRTLYQAKDASKEHIQFSISAALNDEGHNNLALQPKDVVNVFQQANWQKESKITIAGEVAYPGTYTIREGEGLAAVLERAGGLTQFAAPQAAFFTRVSLKEMEQRQARDLARNLSKELAFKSISSSYGSVAVGEVQTLVNQLTTVEGVGRLVIDLNKVINETTYDIQLEDGDKLMVPTYRREVNVIGEVQVATSHVHNESWNLEDYLQSSGGLRQQADEDRVYVIRANGLVEVPDYTWLGVNETRINPGDTIVVPLDANYTDRLTLWEKATSIFYQLTVGLAALGRL</sequence>
<evidence type="ECO:0000313" key="20">
    <source>
        <dbReference type="Proteomes" id="UP000682739"/>
    </source>
</evidence>
<feature type="signal peptide" evidence="15">
    <location>
        <begin position="1"/>
        <end position="26"/>
    </location>
</feature>
<dbReference type="GO" id="GO:0009279">
    <property type="term" value="C:cell outer membrane"/>
    <property type="evidence" value="ECO:0007669"/>
    <property type="project" value="UniProtKB-SubCell"/>
</dbReference>
<evidence type="ECO:0000259" key="16">
    <source>
        <dbReference type="Pfam" id="PF02563"/>
    </source>
</evidence>
<dbReference type="RefSeq" id="WP_208832686.1">
    <property type="nucleotide sequence ID" value="NZ_CP072110.1"/>
</dbReference>
<dbReference type="InterPro" id="IPR019554">
    <property type="entry name" value="Soluble_ligand-bd"/>
</dbReference>
<dbReference type="KEGG" id="psym:J1N51_03960"/>
<dbReference type="InterPro" id="IPR054765">
    <property type="entry name" value="SLBB_dom"/>
</dbReference>
<evidence type="ECO:0000256" key="7">
    <source>
        <dbReference type="ARBA" id="ARBA00022729"/>
    </source>
</evidence>
<dbReference type="GO" id="GO:0046930">
    <property type="term" value="C:pore complex"/>
    <property type="evidence" value="ECO:0007669"/>
    <property type="project" value="UniProtKB-KW"/>
</dbReference>
<feature type="chain" id="PRO_5037478527" evidence="15">
    <location>
        <begin position="27"/>
        <end position="901"/>
    </location>
</feature>
<feature type="domain" description="Soluble ligand binding" evidence="17">
    <location>
        <begin position="378"/>
        <end position="404"/>
    </location>
</feature>
<proteinExistence type="inferred from homology"/>
<dbReference type="Gene3D" id="3.10.560.10">
    <property type="entry name" value="Outer membrane lipoprotein wza domain like"/>
    <property type="match status" value="6"/>
</dbReference>
<dbReference type="Pfam" id="PF22461">
    <property type="entry name" value="SLBB_2"/>
    <property type="match status" value="2"/>
</dbReference>
<dbReference type="EMBL" id="CP072110">
    <property type="protein sequence ID" value="QTH64632.1"/>
    <property type="molecule type" value="Genomic_DNA"/>
</dbReference>
<evidence type="ECO:0000256" key="3">
    <source>
        <dbReference type="ARBA" id="ARBA00022448"/>
    </source>
</evidence>
<keyword evidence="6" id="KW-0812">Transmembrane</keyword>
<keyword evidence="14" id="KW-0449">Lipoprotein</keyword>
<dbReference type="GO" id="GO:0015288">
    <property type="term" value="F:porin activity"/>
    <property type="evidence" value="ECO:0007669"/>
    <property type="project" value="UniProtKB-KW"/>
</dbReference>
<evidence type="ECO:0000256" key="2">
    <source>
        <dbReference type="ARBA" id="ARBA00009450"/>
    </source>
</evidence>
<dbReference type="Pfam" id="PF02563">
    <property type="entry name" value="Poly_export"/>
    <property type="match status" value="1"/>
</dbReference>
<keyword evidence="10" id="KW-0626">Porin</keyword>
<gene>
    <name evidence="19" type="ORF">J1N51_03960</name>
</gene>
<feature type="domain" description="Polysaccharide export protein N-terminal" evidence="16">
    <location>
        <begin position="129"/>
        <end position="202"/>
    </location>
</feature>
<dbReference type="Pfam" id="PF10531">
    <property type="entry name" value="SLBB"/>
    <property type="match status" value="3"/>
</dbReference>
<evidence type="ECO:0000256" key="5">
    <source>
        <dbReference type="ARBA" id="ARBA00022597"/>
    </source>
</evidence>
<keyword evidence="4" id="KW-1134">Transmembrane beta strand</keyword>
<organism evidence="19 20">
    <name type="scientific">Psychrosphaera ytuae</name>
    <dbReference type="NCBI Taxonomy" id="2820710"/>
    <lineage>
        <taxon>Bacteria</taxon>
        <taxon>Pseudomonadati</taxon>
        <taxon>Pseudomonadota</taxon>
        <taxon>Gammaproteobacteria</taxon>
        <taxon>Alteromonadales</taxon>
        <taxon>Pseudoalteromonadaceae</taxon>
        <taxon>Psychrosphaera</taxon>
    </lineage>
</organism>
<keyword evidence="20" id="KW-1185">Reference proteome</keyword>
<protein>
    <submittedName>
        <fullName evidence="19">SLBB domain-containing protein</fullName>
    </submittedName>
</protein>
<feature type="domain" description="SLBB" evidence="18">
    <location>
        <begin position="573"/>
        <end position="655"/>
    </location>
</feature>
<keyword evidence="5" id="KW-0762">Sugar transport</keyword>
<evidence type="ECO:0000256" key="9">
    <source>
        <dbReference type="ARBA" id="ARBA00023065"/>
    </source>
</evidence>
<dbReference type="PANTHER" id="PTHR33619">
    <property type="entry name" value="POLYSACCHARIDE EXPORT PROTEIN GFCE-RELATED"/>
    <property type="match status" value="1"/>
</dbReference>
<dbReference type="GO" id="GO:0015159">
    <property type="term" value="F:polysaccharide transmembrane transporter activity"/>
    <property type="evidence" value="ECO:0007669"/>
    <property type="project" value="InterPro"/>
</dbReference>
<comment type="subcellular location">
    <subcellularLocation>
        <location evidence="1">Cell outer membrane</location>
        <topology evidence="1">Multi-pass membrane protein</topology>
    </subcellularLocation>
</comment>
<evidence type="ECO:0000256" key="15">
    <source>
        <dbReference type="SAM" id="SignalP"/>
    </source>
</evidence>
<feature type="domain" description="Soluble ligand binding" evidence="17">
    <location>
        <begin position="666"/>
        <end position="710"/>
    </location>
</feature>
<evidence type="ECO:0000256" key="10">
    <source>
        <dbReference type="ARBA" id="ARBA00023114"/>
    </source>
</evidence>
<dbReference type="InterPro" id="IPR003715">
    <property type="entry name" value="Poly_export_N"/>
</dbReference>
<evidence type="ECO:0000313" key="19">
    <source>
        <dbReference type="EMBL" id="QTH64632.1"/>
    </source>
</evidence>
<evidence type="ECO:0000256" key="11">
    <source>
        <dbReference type="ARBA" id="ARBA00023136"/>
    </source>
</evidence>
<comment type="similarity">
    <text evidence="2">Belongs to the BexD/CtrA/VexA family.</text>
</comment>
<evidence type="ECO:0000256" key="4">
    <source>
        <dbReference type="ARBA" id="ARBA00022452"/>
    </source>
</evidence>
<dbReference type="Proteomes" id="UP000682739">
    <property type="component" value="Chromosome"/>
</dbReference>
<keyword evidence="12" id="KW-0564">Palmitate</keyword>
<keyword evidence="13" id="KW-0998">Cell outer membrane</keyword>
<dbReference type="PANTHER" id="PTHR33619:SF3">
    <property type="entry name" value="POLYSACCHARIDE EXPORT PROTEIN GFCE-RELATED"/>
    <property type="match status" value="1"/>
</dbReference>
<evidence type="ECO:0000259" key="17">
    <source>
        <dbReference type="Pfam" id="PF10531"/>
    </source>
</evidence>
<accession>A0A975HIU9</accession>
<keyword evidence="9" id="KW-0406">Ion transport</keyword>
<keyword evidence="8" id="KW-0625">Polysaccharide transport</keyword>
<name>A0A975HIU9_9GAMM</name>
<evidence type="ECO:0000256" key="8">
    <source>
        <dbReference type="ARBA" id="ARBA00023047"/>
    </source>
</evidence>
<evidence type="ECO:0000256" key="12">
    <source>
        <dbReference type="ARBA" id="ARBA00023139"/>
    </source>
</evidence>
<keyword evidence="3" id="KW-0813">Transport</keyword>
<evidence type="ECO:0000256" key="6">
    <source>
        <dbReference type="ARBA" id="ARBA00022692"/>
    </source>
</evidence>
<evidence type="ECO:0000259" key="18">
    <source>
        <dbReference type="Pfam" id="PF22461"/>
    </source>
</evidence>
<dbReference type="GO" id="GO:0006811">
    <property type="term" value="P:monoatomic ion transport"/>
    <property type="evidence" value="ECO:0007669"/>
    <property type="project" value="UniProtKB-KW"/>
</dbReference>
<evidence type="ECO:0000256" key="1">
    <source>
        <dbReference type="ARBA" id="ARBA00004571"/>
    </source>
</evidence>
<reference evidence="19" key="1">
    <citation type="submission" date="2021-03" db="EMBL/GenBank/DDBJ databases">
        <title>Description of Psychrosphaera ytuae sp. nov. isolated from deep sea sediment of South China Sea.</title>
        <authorList>
            <person name="Zhang J."/>
            <person name="Xu X.-D."/>
        </authorList>
    </citation>
    <scope>NUCLEOTIDE SEQUENCE</scope>
    <source>
        <strain evidence="19">MTZ26</strain>
    </source>
</reference>
<dbReference type="InterPro" id="IPR049712">
    <property type="entry name" value="Poly_export"/>
</dbReference>
<evidence type="ECO:0000256" key="13">
    <source>
        <dbReference type="ARBA" id="ARBA00023237"/>
    </source>
</evidence>
<evidence type="ECO:0000256" key="14">
    <source>
        <dbReference type="ARBA" id="ARBA00023288"/>
    </source>
</evidence>